<keyword evidence="1" id="KW-1133">Transmembrane helix</keyword>
<evidence type="ECO:0000313" key="3">
    <source>
        <dbReference type="EMBL" id="CAB5225825.1"/>
    </source>
</evidence>
<evidence type="ECO:0000256" key="1">
    <source>
        <dbReference type="SAM" id="Phobius"/>
    </source>
</evidence>
<evidence type="ECO:0000313" key="2">
    <source>
        <dbReference type="EMBL" id="CAB4153946.1"/>
    </source>
</evidence>
<sequence length="92" mass="10571">MSQLELIPDIAAERESLEIHVDICAQRYALLLQRLEHMDARFDRMETVVQEIHDRITKNQDRALKTYLMWAGAIIAGLVSVTGYLLATFVIK</sequence>
<protein>
    <submittedName>
        <fullName evidence="2">Uncharacterized protein</fullName>
    </submittedName>
</protein>
<keyword evidence="1" id="KW-0472">Membrane</keyword>
<keyword evidence="1" id="KW-0812">Transmembrane</keyword>
<accession>A0A6J5N902</accession>
<proteinExistence type="predicted"/>
<dbReference type="EMBL" id="LR798359">
    <property type="protein sequence ID" value="CAB5225825.1"/>
    <property type="molecule type" value="Genomic_DNA"/>
</dbReference>
<dbReference type="EMBL" id="LR796599">
    <property type="protein sequence ID" value="CAB4153946.1"/>
    <property type="molecule type" value="Genomic_DNA"/>
</dbReference>
<name>A0A6J5N902_9CAUD</name>
<reference evidence="2" key="1">
    <citation type="submission" date="2020-04" db="EMBL/GenBank/DDBJ databases">
        <authorList>
            <person name="Chiriac C."/>
            <person name="Salcher M."/>
            <person name="Ghai R."/>
            <person name="Kavagutti S V."/>
        </authorList>
    </citation>
    <scope>NUCLEOTIDE SEQUENCE</scope>
</reference>
<gene>
    <name evidence="2" type="ORF">UFOVP640_39</name>
    <name evidence="3" type="ORF">UFOVP759_3</name>
</gene>
<organism evidence="2">
    <name type="scientific">uncultured Caudovirales phage</name>
    <dbReference type="NCBI Taxonomy" id="2100421"/>
    <lineage>
        <taxon>Viruses</taxon>
        <taxon>Duplodnaviria</taxon>
        <taxon>Heunggongvirae</taxon>
        <taxon>Uroviricota</taxon>
        <taxon>Caudoviricetes</taxon>
        <taxon>Peduoviridae</taxon>
        <taxon>Maltschvirus</taxon>
        <taxon>Maltschvirus maltsch</taxon>
    </lineage>
</organism>
<feature type="transmembrane region" description="Helical" evidence="1">
    <location>
        <begin position="67"/>
        <end position="91"/>
    </location>
</feature>